<accession>A0A382E4U2</accession>
<gene>
    <name evidence="1" type="ORF">METZ01_LOCUS198309</name>
</gene>
<feature type="non-terminal residue" evidence="1">
    <location>
        <position position="1"/>
    </location>
</feature>
<proteinExistence type="predicted"/>
<protein>
    <submittedName>
        <fullName evidence="1">Uncharacterized protein</fullName>
    </submittedName>
</protein>
<dbReference type="AlphaFoldDB" id="A0A382E4U2"/>
<name>A0A382E4U2_9ZZZZ</name>
<dbReference type="EMBL" id="UINC01042600">
    <property type="protein sequence ID" value="SVB45455.1"/>
    <property type="molecule type" value="Genomic_DNA"/>
</dbReference>
<organism evidence="1">
    <name type="scientific">marine metagenome</name>
    <dbReference type="NCBI Taxonomy" id="408172"/>
    <lineage>
        <taxon>unclassified sequences</taxon>
        <taxon>metagenomes</taxon>
        <taxon>ecological metagenomes</taxon>
    </lineage>
</organism>
<evidence type="ECO:0000313" key="1">
    <source>
        <dbReference type="EMBL" id="SVB45455.1"/>
    </source>
</evidence>
<reference evidence="1" key="1">
    <citation type="submission" date="2018-05" db="EMBL/GenBank/DDBJ databases">
        <authorList>
            <person name="Lanie J.A."/>
            <person name="Ng W.-L."/>
            <person name="Kazmierczak K.M."/>
            <person name="Andrzejewski T.M."/>
            <person name="Davidsen T.M."/>
            <person name="Wayne K.J."/>
            <person name="Tettelin H."/>
            <person name="Glass J.I."/>
            <person name="Rusch D."/>
            <person name="Podicherti R."/>
            <person name="Tsui H.-C.T."/>
            <person name="Winkler M.E."/>
        </authorList>
    </citation>
    <scope>NUCLEOTIDE SEQUENCE</scope>
</reference>
<sequence>VFGEGCDTACLGLLPSRGAEGDESSPPGHVYGEPVERLGTRAIVRRAPIGDARAGSLDAEYGRQVAG</sequence>